<dbReference type="Proteomes" id="UP000244073">
    <property type="component" value="Unassembled WGS sequence"/>
</dbReference>
<keyword evidence="4" id="KW-0539">Nucleus</keyword>
<dbReference type="RefSeq" id="XP_040752996.1">
    <property type="nucleotide sequence ID" value="XM_040899845.1"/>
</dbReference>
<organism evidence="6 7">
    <name type="scientific">Aspergillus ochraceoroseus IBT 24754</name>
    <dbReference type="NCBI Taxonomy" id="1392256"/>
    <lineage>
        <taxon>Eukaryota</taxon>
        <taxon>Fungi</taxon>
        <taxon>Dikarya</taxon>
        <taxon>Ascomycota</taxon>
        <taxon>Pezizomycotina</taxon>
        <taxon>Eurotiomycetes</taxon>
        <taxon>Eurotiomycetidae</taxon>
        <taxon>Eurotiales</taxon>
        <taxon>Aspergillaceae</taxon>
        <taxon>Aspergillus</taxon>
        <taxon>Aspergillus subgen. Nidulantes</taxon>
    </lineage>
</organism>
<dbReference type="GO" id="GO:0008270">
    <property type="term" value="F:zinc ion binding"/>
    <property type="evidence" value="ECO:0007669"/>
    <property type="project" value="InterPro"/>
</dbReference>
<dbReference type="AlphaFoldDB" id="A0A2T5LZA0"/>
<evidence type="ECO:0000256" key="4">
    <source>
        <dbReference type="ARBA" id="ARBA00023242"/>
    </source>
</evidence>
<evidence type="ECO:0000313" key="7">
    <source>
        <dbReference type="Proteomes" id="UP000244073"/>
    </source>
</evidence>
<dbReference type="SMART" id="SM00066">
    <property type="entry name" value="GAL4"/>
    <property type="match status" value="1"/>
</dbReference>
<keyword evidence="3" id="KW-0804">Transcription</keyword>
<dbReference type="CDD" id="cd00067">
    <property type="entry name" value="GAL4"/>
    <property type="match status" value="1"/>
</dbReference>
<dbReference type="PANTHER" id="PTHR37540">
    <property type="entry name" value="TRANSCRIPTION FACTOR (ACR-2), PUTATIVE-RELATED-RELATED"/>
    <property type="match status" value="1"/>
</dbReference>
<keyword evidence="2" id="KW-0238">DNA-binding</keyword>
<proteinExistence type="predicted"/>
<feature type="domain" description="Zn(2)-C6 fungal-type" evidence="5">
    <location>
        <begin position="7"/>
        <end position="37"/>
    </location>
</feature>
<evidence type="ECO:0000256" key="1">
    <source>
        <dbReference type="ARBA" id="ARBA00023015"/>
    </source>
</evidence>
<dbReference type="GO" id="GO:0000981">
    <property type="term" value="F:DNA-binding transcription factor activity, RNA polymerase II-specific"/>
    <property type="evidence" value="ECO:0007669"/>
    <property type="project" value="InterPro"/>
</dbReference>
<protein>
    <recommendedName>
        <fullName evidence="5">Zn(2)-C6 fungal-type domain-containing protein</fullName>
    </recommendedName>
</protein>
<dbReference type="InterPro" id="IPR001138">
    <property type="entry name" value="Zn2Cys6_DnaBD"/>
</dbReference>
<dbReference type="Pfam" id="PF00172">
    <property type="entry name" value="Zn_clus"/>
    <property type="match status" value="1"/>
</dbReference>
<evidence type="ECO:0000256" key="2">
    <source>
        <dbReference type="ARBA" id="ARBA00023125"/>
    </source>
</evidence>
<dbReference type="PROSITE" id="PS50048">
    <property type="entry name" value="ZN2_CY6_FUNGAL_2"/>
    <property type="match status" value="1"/>
</dbReference>
<evidence type="ECO:0000259" key="5">
    <source>
        <dbReference type="PROSITE" id="PS50048"/>
    </source>
</evidence>
<accession>A0A2T5LZA0</accession>
<name>A0A2T5LZA0_9EURO</name>
<comment type="caution">
    <text evidence="6">The sequence shown here is derived from an EMBL/GenBank/DDBJ whole genome shotgun (WGS) entry which is preliminary data.</text>
</comment>
<dbReference type="EMBL" id="MSFN02000003">
    <property type="protein sequence ID" value="PTU21604.1"/>
    <property type="molecule type" value="Genomic_DNA"/>
</dbReference>
<gene>
    <name evidence="6" type="ORF">P175DRAFT_0531123</name>
</gene>
<dbReference type="SUPFAM" id="SSF57701">
    <property type="entry name" value="Zn2/Cys6 DNA-binding domain"/>
    <property type="match status" value="1"/>
</dbReference>
<dbReference type="InterPro" id="IPR036864">
    <property type="entry name" value="Zn2-C6_fun-type_DNA-bd_sf"/>
</dbReference>
<evidence type="ECO:0000256" key="3">
    <source>
        <dbReference type="ARBA" id="ARBA00023163"/>
    </source>
</evidence>
<dbReference type="OrthoDB" id="270167at2759"/>
<sequence length="450" mass="50547">MTMMLAACEPCRLRKRKCDRLVPTCSLCKKRSGPCFYATPYRQIRAQEVENQLMTVADSLQALDRSQDVKLWETANDRIYYAWAICSPEASEPYPIASRWYMPRLIRLFCEGLGLSRVPVDAKSTAYTLQTVWVQKALGDPCLFHATLFAGSSYFDILRGEKQNPITIYHQNEVIRRINERLSDPVLALDDRTIASVAPLALFADLNNDRAAADAHLSGLQKMVELRGGLHKLGLDGVVATLMEMNRIVYMIAFDPEWGFSSTLSSPAPLGLEHRALNTSAPKNPASEADHAQIQSLFQWVSNIKEQVTLHGAIDPTQAAELPPPSQDPIHGCCYLAAMIFRHLVDMQPYNVAKQAQLDALARDLRASLALTEDERWLRDAPAALIWTCITGAAACADSRTRVSFYFKQASAVRLLNRQHDLSVLEDIWNHYSWLRGRRLTPLPEAYVSE</sequence>
<dbReference type="PANTHER" id="PTHR37540:SF5">
    <property type="entry name" value="TRANSCRIPTION FACTOR DOMAIN-CONTAINING PROTEIN"/>
    <property type="match status" value="1"/>
</dbReference>
<evidence type="ECO:0000313" key="6">
    <source>
        <dbReference type="EMBL" id="PTU21604.1"/>
    </source>
</evidence>
<keyword evidence="1" id="KW-0805">Transcription regulation</keyword>
<dbReference type="VEuPathDB" id="FungiDB:P175DRAFT_0531123"/>
<dbReference type="GeneID" id="63816727"/>
<dbReference type="Gene3D" id="4.10.240.10">
    <property type="entry name" value="Zn(2)-C6 fungal-type DNA-binding domain"/>
    <property type="match status" value="1"/>
</dbReference>
<dbReference type="GO" id="GO:0003677">
    <property type="term" value="F:DNA binding"/>
    <property type="evidence" value="ECO:0007669"/>
    <property type="project" value="UniProtKB-KW"/>
</dbReference>
<reference evidence="6 7" key="1">
    <citation type="journal article" date="2018" name="Proc. Natl. Acad. Sci. U.S.A.">
        <title>Linking secondary metabolites to gene clusters through genome sequencing of six diverse Aspergillus species.</title>
        <authorList>
            <person name="Kaerboelling I."/>
            <person name="Vesth T.C."/>
            <person name="Frisvad J.C."/>
            <person name="Nybo J.L."/>
            <person name="Theobald S."/>
            <person name="Kuo A."/>
            <person name="Bowyer P."/>
            <person name="Matsuda Y."/>
            <person name="Mondo S."/>
            <person name="Lyhne E.K."/>
            <person name="Kogle M.E."/>
            <person name="Clum A."/>
            <person name="Lipzen A."/>
            <person name="Salamov A."/>
            <person name="Ngan C.Y."/>
            <person name="Daum C."/>
            <person name="Chiniquy J."/>
            <person name="Barry K."/>
            <person name="LaButti K."/>
            <person name="Haridas S."/>
            <person name="Simmons B.A."/>
            <person name="Magnuson J.K."/>
            <person name="Mortensen U.H."/>
            <person name="Larsen T.O."/>
            <person name="Grigoriev I.V."/>
            <person name="Baker S.E."/>
            <person name="Andersen M.R."/>
        </authorList>
    </citation>
    <scope>NUCLEOTIDE SEQUENCE [LARGE SCALE GENOMIC DNA]</scope>
    <source>
        <strain evidence="6 7">IBT 24754</strain>
    </source>
</reference>
<dbReference type="PROSITE" id="PS00463">
    <property type="entry name" value="ZN2_CY6_FUNGAL_1"/>
    <property type="match status" value="1"/>
</dbReference>